<dbReference type="EMBL" id="LAZR01025696">
    <property type="protein sequence ID" value="KKL71081.1"/>
    <property type="molecule type" value="Genomic_DNA"/>
</dbReference>
<dbReference type="Pfam" id="PF02910">
    <property type="entry name" value="Succ_DH_flav_C"/>
    <property type="match status" value="1"/>
</dbReference>
<accession>A0A0F9EXU0</accession>
<dbReference type="UniPathway" id="UPA00253">
    <property type="reaction ID" value="UER00326"/>
</dbReference>
<comment type="cofactor">
    <cofactor evidence="1">
        <name>FAD</name>
        <dbReference type="ChEBI" id="CHEBI:57692"/>
    </cofactor>
</comment>
<gene>
    <name evidence="11" type="ORF">LCGC14_2098490</name>
</gene>
<evidence type="ECO:0000256" key="7">
    <source>
        <dbReference type="ARBA" id="ARBA00022827"/>
    </source>
</evidence>
<protein>
    <recommendedName>
        <fullName evidence="4">L-aspartate oxidase</fullName>
        <ecNumber evidence="4">1.4.3.16</ecNumber>
    </recommendedName>
</protein>
<evidence type="ECO:0000313" key="11">
    <source>
        <dbReference type="EMBL" id="KKL71081.1"/>
    </source>
</evidence>
<evidence type="ECO:0000256" key="5">
    <source>
        <dbReference type="ARBA" id="ARBA00022630"/>
    </source>
</evidence>
<dbReference type="InterPro" id="IPR005288">
    <property type="entry name" value="NadB"/>
</dbReference>
<keyword evidence="7" id="KW-0274">FAD</keyword>
<sequence>DFDTVSDKLSLGREGGHSAARVVHAHGDETGRVLIDTLSSRAVNTPGVKVFDECFAMDLLTDPPEGGASATCVGALTWHPRFGLQIIRAKQVILAAGGAGVLWRETSNPPNATADAVAMAFRAGVTLADMEMMQFHPTTLYVAGATRALISEAARGEGAYLVDREGRRFMDSYHELAELAPRDIVSRAIIAEMAKTGTTHVFLDLRHIGAERIRKRFPHIYQLCSDFDIDIAKDLIPVHPAAHYMVGGAQVDADGRTSMPGLWACGEAACTGLHGANRLASNSLLEALVLGKVCGSLAAGAAGGNGRFAARRIVSANPPSERTQLDLTDIRNSLRSIMWRNAGIVRAGARLAETREIICFWGSYVLDKEFFDPAGWEVQNMLTVALLVAECAYRRTETRGVHCREDFPDTDPAWQRHQTLRRTDRQLVVT</sequence>
<evidence type="ECO:0000256" key="8">
    <source>
        <dbReference type="ARBA" id="ARBA00023002"/>
    </source>
</evidence>
<dbReference type="PANTHER" id="PTHR42716:SF2">
    <property type="entry name" value="L-ASPARTATE OXIDASE, CHLOROPLASTIC"/>
    <property type="match status" value="1"/>
</dbReference>
<evidence type="ECO:0000259" key="9">
    <source>
        <dbReference type="Pfam" id="PF00890"/>
    </source>
</evidence>
<feature type="domain" description="FAD-dependent oxidoreductase 2 FAD-binding" evidence="9">
    <location>
        <begin position="8"/>
        <end position="284"/>
    </location>
</feature>
<keyword evidence="8" id="KW-0560">Oxidoreductase</keyword>
<dbReference type="Gene3D" id="3.90.700.10">
    <property type="entry name" value="Succinate dehydrogenase/fumarate reductase flavoprotein, catalytic domain"/>
    <property type="match status" value="1"/>
</dbReference>
<dbReference type="GO" id="GO:0008734">
    <property type="term" value="F:L-aspartate oxidase activity"/>
    <property type="evidence" value="ECO:0007669"/>
    <property type="project" value="UniProtKB-EC"/>
</dbReference>
<dbReference type="InterPro" id="IPR015939">
    <property type="entry name" value="Fum_Rdtase/Succ_DH_flav-like_C"/>
</dbReference>
<dbReference type="SUPFAM" id="SSF56425">
    <property type="entry name" value="Succinate dehydrogenase/fumarate reductase flavoprotein, catalytic domain"/>
    <property type="match status" value="1"/>
</dbReference>
<reference evidence="11" key="1">
    <citation type="journal article" date="2015" name="Nature">
        <title>Complex archaea that bridge the gap between prokaryotes and eukaryotes.</title>
        <authorList>
            <person name="Spang A."/>
            <person name="Saw J.H."/>
            <person name="Jorgensen S.L."/>
            <person name="Zaremba-Niedzwiedzka K."/>
            <person name="Martijn J."/>
            <person name="Lind A.E."/>
            <person name="van Eijk R."/>
            <person name="Schleper C."/>
            <person name="Guy L."/>
            <person name="Ettema T.J."/>
        </authorList>
    </citation>
    <scope>NUCLEOTIDE SEQUENCE</scope>
</reference>
<dbReference type="InterPro" id="IPR036188">
    <property type="entry name" value="FAD/NAD-bd_sf"/>
</dbReference>
<dbReference type="Pfam" id="PF00890">
    <property type="entry name" value="FAD_binding_2"/>
    <property type="match status" value="1"/>
</dbReference>
<evidence type="ECO:0000256" key="2">
    <source>
        <dbReference type="ARBA" id="ARBA00004950"/>
    </source>
</evidence>
<dbReference type="FunFam" id="3.90.700.10:FF:000002">
    <property type="entry name" value="L-aspartate oxidase"/>
    <property type="match status" value="1"/>
</dbReference>
<dbReference type="InterPro" id="IPR027477">
    <property type="entry name" value="Succ_DH/fumarate_Rdtase_cat_sf"/>
</dbReference>
<comment type="pathway">
    <text evidence="2">Cofactor biosynthesis; NAD(+) biosynthesis; iminoaspartate from L-aspartate (oxidase route): step 1/1.</text>
</comment>
<evidence type="ECO:0000256" key="6">
    <source>
        <dbReference type="ARBA" id="ARBA00022642"/>
    </source>
</evidence>
<feature type="non-terminal residue" evidence="11">
    <location>
        <position position="1"/>
    </location>
</feature>
<proteinExistence type="inferred from homology"/>
<keyword evidence="5" id="KW-0285">Flavoprotein</keyword>
<dbReference type="SUPFAM" id="SSF46977">
    <property type="entry name" value="Succinate dehydrogenase/fumarate reductase flavoprotein C-terminal domain"/>
    <property type="match status" value="1"/>
</dbReference>
<feature type="domain" description="Fumarate reductase/succinate dehydrogenase flavoprotein-like C-terminal" evidence="10">
    <location>
        <begin position="376"/>
        <end position="421"/>
    </location>
</feature>
<evidence type="ECO:0000259" key="10">
    <source>
        <dbReference type="Pfam" id="PF02910"/>
    </source>
</evidence>
<comment type="caution">
    <text evidence="11">The sequence shown here is derived from an EMBL/GenBank/DDBJ whole genome shotgun (WGS) entry which is preliminary data.</text>
</comment>
<dbReference type="SUPFAM" id="SSF51905">
    <property type="entry name" value="FAD/NAD(P)-binding domain"/>
    <property type="match status" value="1"/>
</dbReference>
<keyword evidence="6" id="KW-0662">Pyridine nucleotide biosynthesis</keyword>
<dbReference type="GO" id="GO:0034628">
    <property type="term" value="P:'de novo' NAD+ biosynthetic process from L-aspartate"/>
    <property type="evidence" value="ECO:0007669"/>
    <property type="project" value="TreeGrafter"/>
</dbReference>
<evidence type="ECO:0000256" key="3">
    <source>
        <dbReference type="ARBA" id="ARBA00008562"/>
    </source>
</evidence>
<dbReference type="Gene3D" id="1.20.58.100">
    <property type="entry name" value="Fumarate reductase/succinate dehydrogenase flavoprotein-like, C-terminal domain"/>
    <property type="match status" value="1"/>
</dbReference>
<evidence type="ECO:0000256" key="4">
    <source>
        <dbReference type="ARBA" id="ARBA00012173"/>
    </source>
</evidence>
<dbReference type="PANTHER" id="PTHR42716">
    <property type="entry name" value="L-ASPARTATE OXIDASE"/>
    <property type="match status" value="1"/>
</dbReference>
<dbReference type="EC" id="1.4.3.16" evidence="4"/>
<dbReference type="AlphaFoldDB" id="A0A0F9EXU0"/>
<dbReference type="InterPro" id="IPR037099">
    <property type="entry name" value="Fum_R/Succ_DH_flav-like_C_sf"/>
</dbReference>
<comment type="similarity">
    <text evidence="3">Belongs to the FAD-dependent oxidoreductase 2 family. NadB subfamily.</text>
</comment>
<name>A0A0F9EXU0_9ZZZZ</name>
<dbReference type="InterPro" id="IPR003953">
    <property type="entry name" value="FAD-dep_OxRdtase_2_FAD-bd"/>
</dbReference>
<organism evidence="11">
    <name type="scientific">marine sediment metagenome</name>
    <dbReference type="NCBI Taxonomy" id="412755"/>
    <lineage>
        <taxon>unclassified sequences</taxon>
        <taxon>metagenomes</taxon>
        <taxon>ecological metagenomes</taxon>
    </lineage>
</organism>
<evidence type="ECO:0000256" key="1">
    <source>
        <dbReference type="ARBA" id="ARBA00001974"/>
    </source>
</evidence>
<dbReference type="Gene3D" id="3.50.50.60">
    <property type="entry name" value="FAD/NAD(P)-binding domain"/>
    <property type="match status" value="1"/>
</dbReference>